<reference evidence="2 3" key="1">
    <citation type="journal article" date="2019" name="Anaerobe">
        <title>Detection of Robinsoniella peoriensis in multiple bone samples of a trauma patient.</title>
        <authorList>
            <person name="Schrottner P."/>
            <person name="Hartwich K."/>
            <person name="Bunk B."/>
            <person name="Schober I."/>
            <person name="Helbig S."/>
            <person name="Rudolph W.W."/>
            <person name="Gunzer F."/>
        </authorList>
    </citation>
    <scope>NUCLEOTIDE SEQUENCE [LARGE SCALE GENOMIC DNA]</scope>
    <source>
        <strain evidence="2 3">DSM 106044</strain>
    </source>
</reference>
<dbReference type="Gene3D" id="3.40.630.30">
    <property type="match status" value="1"/>
</dbReference>
<proteinExistence type="predicted"/>
<evidence type="ECO:0000259" key="1">
    <source>
        <dbReference type="PROSITE" id="PS51186"/>
    </source>
</evidence>
<dbReference type="RefSeq" id="WP_161597265.1">
    <property type="nucleotide sequence ID" value="NZ_CABMJZ010000045.1"/>
</dbReference>
<protein>
    <submittedName>
        <fullName evidence="2">Ribosomal-protein-alanine N-acetyltransferase</fullName>
    </submittedName>
</protein>
<comment type="caution">
    <text evidence="2">The sequence shown here is derived from an EMBL/GenBank/DDBJ whole genome shotgun (WGS) entry which is preliminary data.</text>
</comment>
<dbReference type="SUPFAM" id="SSF55729">
    <property type="entry name" value="Acyl-CoA N-acyltransferases (Nat)"/>
    <property type="match status" value="1"/>
</dbReference>
<dbReference type="InterPro" id="IPR016181">
    <property type="entry name" value="Acyl_CoA_acyltransferase"/>
</dbReference>
<sequence length="174" mass="20613">MSIQIISIDTSQQHELEKIENLYLKSFPKEERIDFKLLTAKAKEGKGYFLGLFDKGDLAGFTFYTGFKETIYVFYIAIDSKYQSKGYGKLIIEHFMEKFHDHNIMLLVEELDENAENNEQRIRRKQFYLRNNLADDSQFLEVMGVHYELLHRQGYTADVEEFEEIQAYFFSDAV</sequence>
<dbReference type="PROSITE" id="PS51186">
    <property type="entry name" value="GNAT"/>
    <property type="match status" value="1"/>
</dbReference>
<organism evidence="2 3">
    <name type="scientific">Robinsoniella peoriensis</name>
    <dbReference type="NCBI Taxonomy" id="180332"/>
    <lineage>
        <taxon>Bacteria</taxon>
        <taxon>Bacillati</taxon>
        <taxon>Bacillota</taxon>
        <taxon>Clostridia</taxon>
        <taxon>Lachnospirales</taxon>
        <taxon>Lachnospiraceae</taxon>
        <taxon>Robinsoniella</taxon>
    </lineage>
</organism>
<dbReference type="Pfam" id="PF00583">
    <property type="entry name" value="Acetyltransf_1"/>
    <property type="match status" value="1"/>
</dbReference>
<evidence type="ECO:0000313" key="3">
    <source>
        <dbReference type="Proteomes" id="UP000306509"/>
    </source>
</evidence>
<feature type="domain" description="N-acetyltransferase" evidence="1">
    <location>
        <begin position="6"/>
        <end position="174"/>
    </location>
</feature>
<keyword evidence="2" id="KW-0808">Transferase</keyword>
<dbReference type="GO" id="GO:0016747">
    <property type="term" value="F:acyltransferase activity, transferring groups other than amino-acyl groups"/>
    <property type="evidence" value="ECO:0007669"/>
    <property type="project" value="InterPro"/>
</dbReference>
<dbReference type="AlphaFoldDB" id="A0A4U8QPW1"/>
<name>A0A4U8QPW1_9FIRM</name>
<keyword evidence="3" id="KW-1185">Reference proteome</keyword>
<evidence type="ECO:0000313" key="2">
    <source>
        <dbReference type="EMBL" id="TLD02516.1"/>
    </source>
</evidence>
<dbReference type="Proteomes" id="UP000306509">
    <property type="component" value="Unassembled WGS sequence"/>
</dbReference>
<dbReference type="InterPro" id="IPR000182">
    <property type="entry name" value="GNAT_dom"/>
</dbReference>
<dbReference type="EMBL" id="QGQD01000012">
    <property type="protein sequence ID" value="TLD02516.1"/>
    <property type="molecule type" value="Genomic_DNA"/>
</dbReference>
<gene>
    <name evidence="2" type="ORF">DSM106044_00494</name>
</gene>
<accession>A0A4U8QPW1</accession>
<dbReference type="CDD" id="cd04301">
    <property type="entry name" value="NAT_SF"/>
    <property type="match status" value="1"/>
</dbReference>